<feature type="transmembrane region" description="Helical" evidence="1">
    <location>
        <begin position="155"/>
        <end position="175"/>
    </location>
</feature>
<reference evidence="3" key="2">
    <citation type="submission" date="2016-01" db="EMBL/GenBank/DDBJ databases">
        <title>Complete genome sequence of Agromyces aureus AR33T and comparison with related organisms.</title>
        <authorList>
            <person name="Corretto E."/>
            <person name="Antonielli L."/>
            <person name="Sessitsch A."/>
            <person name="Brader G."/>
        </authorList>
    </citation>
    <scope>NUCLEOTIDE SEQUENCE [LARGE SCALE GENOMIC DNA]</scope>
    <source>
        <strain evidence="3">AR33</strain>
    </source>
</reference>
<evidence type="ECO:0000313" key="2">
    <source>
        <dbReference type="EMBL" id="ANJ25977.1"/>
    </source>
</evidence>
<name>A0A191WCL6_9MICO</name>
<keyword evidence="1" id="KW-0812">Transmembrane</keyword>
<proteinExistence type="predicted"/>
<dbReference type="STRING" id="453304.ATC03_03740"/>
<dbReference type="OrthoDB" id="7698234at2"/>
<dbReference type="PANTHER" id="PTHR36840:SF1">
    <property type="entry name" value="BLL5714 PROTEIN"/>
    <property type="match status" value="1"/>
</dbReference>
<evidence type="ECO:0000256" key="1">
    <source>
        <dbReference type="SAM" id="Phobius"/>
    </source>
</evidence>
<gene>
    <name evidence="2" type="ORF">ATC03_03740</name>
</gene>
<organism evidence="2 3">
    <name type="scientific">Agromyces aureus</name>
    <dbReference type="NCBI Taxonomy" id="453304"/>
    <lineage>
        <taxon>Bacteria</taxon>
        <taxon>Bacillati</taxon>
        <taxon>Actinomycetota</taxon>
        <taxon>Actinomycetes</taxon>
        <taxon>Micrococcales</taxon>
        <taxon>Microbacteriaceae</taxon>
        <taxon>Agromyces</taxon>
    </lineage>
</organism>
<dbReference type="Pfam" id="PF06772">
    <property type="entry name" value="LtrA"/>
    <property type="match status" value="1"/>
</dbReference>
<keyword evidence="1" id="KW-0472">Membrane</keyword>
<feature type="transmembrane region" description="Helical" evidence="1">
    <location>
        <begin position="96"/>
        <end position="116"/>
    </location>
</feature>
<feature type="transmembrane region" description="Helical" evidence="1">
    <location>
        <begin position="181"/>
        <end position="200"/>
    </location>
</feature>
<evidence type="ECO:0008006" key="4">
    <source>
        <dbReference type="Google" id="ProtNLM"/>
    </source>
</evidence>
<feature type="transmembrane region" description="Helical" evidence="1">
    <location>
        <begin position="221"/>
        <end position="241"/>
    </location>
</feature>
<dbReference type="RefSeq" id="WP_084003268.1">
    <property type="nucleotide sequence ID" value="NZ_CP013979.1"/>
</dbReference>
<protein>
    <recommendedName>
        <fullName evidence="4">Low temperature requirement protein A</fullName>
    </recommendedName>
</protein>
<evidence type="ECO:0000313" key="3">
    <source>
        <dbReference type="Proteomes" id="UP000078437"/>
    </source>
</evidence>
<reference evidence="2 3" key="1">
    <citation type="journal article" date="2016" name="Int. J. Syst. Evol. Microbiol.">
        <title>Agromyces aureus sp. nov., isolated from the rhizosphere of Salix caprea L. grown in a heavy-metal-contaminated soil.</title>
        <authorList>
            <person name="Corretto E."/>
            <person name="Antonielli L."/>
            <person name="Sessitsch A."/>
            <person name="Compant S."/>
            <person name="Gorfer M."/>
            <person name="Kuffner M."/>
            <person name="Brader G."/>
        </authorList>
    </citation>
    <scope>NUCLEOTIDE SEQUENCE [LARGE SCALE GENOMIC DNA]</scope>
    <source>
        <strain evidence="2 3">AR33</strain>
    </source>
</reference>
<dbReference type="EMBL" id="CP013979">
    <property type="protein sequence ID" value="ANJ25977.1"/>
    <property type="molecule type" value="Genomic_DNA"/>
</dbReference>
<keyword evidence="1" id="KW-1133">Transmembrane helix</keyword>
<feature type="transmembrane region" description="Helical" evidence="1">
    <location>
        <begin position="62"/>
        <end position="84"/>
    </location>
</feature>
<sequence length="405" mass="43037">MGDSGDRRGTTASIGFRRDLLRPADSERADRVTYVELFFDLVFVFGLTQLGTYLYANQTPLGAFEGALAVTALWWAWISATWLTNWLDPMKLPVRGAVIALAFVALVLSVSIAEAFGDRAWAFAIAYVVLQLGRAIFIVLAAARHDAALARDFSCVLVWTVAGSVFWLVGALLPLSAQLPFWAAALGIELVGSVLGYPVPRLGRVEVGAWDVSGRHIAERSALFVLIALGEGLLVTGFQVVDSEASVEVAIALVTAFVAAAACWWIYFDHGERVGPEAVAAHEAPARLARTAYSWVHLIIVAGIVLLGVGDKEVLAHPHERSVAAAVTVIGGPLLFLGGTLLFRRVVEGRWMRSQLAGLALLGALAAASPLLDPLPMSVLAALVLVAAAAGETVERLRTGRRAGG</sequence>
<feature type="transmembrane region" description="Helical" evidence="1">
    <location>
        <begin position="37"/>
        <end position="56"/>
    </location>
</feature>
<feature type="transmembrane region" description="Helical" evidence="1">
    <location>
        <begin position="288"/>
        <end position="310"/>
    </location>
</feature>
<feature type="transmembrane region" description="Helical" evidence="1">
    <location>
        <begin position="247"/>
        <end position="267"/>
    </location>
</feature>
<dbReference type="InterPro" id="IPR010640">
    <property type="entry name" value="Low_temperature_requirement_A"/>
</dbReference>
<dbReference type="KEGG" id="agy:ATC03_03740"/>
<keyword evidence="3" id="KW-1185">Reference proteome</keyword>
<dbReference type="AlphaFoldDB" id="A0A191WCL6"/>
<feature type="transmembrane region" description="Helical" evidence="1">
    <location>
        <begin position="322"/>
        <end position="343"/>
    </location>
</feature>
<feature type="transmembrane region" description="Helical" evidence="1">
    <location>
        <begin position="122"/>
        <end position="143"/>
    </location>
</feature>
<dbReference type="PANTHER" id="PTHR36840">
    <property type="entry name" value="BLL5714 PROTEIN"/>
    <property type="match status" value="1"/>
</dbReference>
<dbReference type="Proteomes" id="UP000078437">
    <property type="component" value="Chromosome"/>
</dbReference>
<accession>A0A191WCL6</accession>